<dbReference type="VEuPathDB" id="FungiDB:FOXG_11873"/>
<name>A0A0J9WRB5_FUSO4</name>
<dbReference type="EMBL" id="DS231710">
    <property type="protein sequence ID" value="KNB12242.1"/>
    <property type="molecule type" value="Genomic_DNA"/>
</dbReference>
<keyword evidence="1" id="KW-0472">Membrane</keyword>
<feature type="transmembrane region" description="Helical" evidence="1">
    <location>
        <begin position="23"/>
        <end position="45"/>
    </location>
</feature>
<feature type="transmembrane region" description="Helical" evidence="1">
    <location>
        <begin position="77"/>
        <end position="99"/>
    </location>
</feature>
<keyword evidence="1" id="KW-0812">Transmembrane</keyword>
<dbReference type="OrthoDB" id="5348845at2759"/>
<dbReference type="GeneID" id="28953252"/>
<gene>
    <name evidence="2" type="ORF">FOXG_11873</name>
</gene>
<evidence type="ECO:0000313" key="2">
    <source>
        <dbReference type="EMBL" id="KNB12242.1"/>
    </source>
</evidence>
<dbReference type="KEGG" id="fox:FOXG_11873"/>
<dbReference type="AlphaFoldDB" id="A0A0J9WRB5"/>
<accession>A0A0J9WRB5</accession>
<feature type="transmembrane region" description="Helical" evidence="1">
    <location>
        <begin position="532"/>
        <end position="551"/>
    </location>
</feature>
<proteinExistence type="predicted"/>
<evidence type="ECO:0000313" key="3">
    <source>
        <dbReference type="Proteomes" id="UP000009097"/>
    </source>
</evidence>
<evidence type="ECO:0000256" key="1">
    <source>
        <dbReference type="SAM" id="Phobius"/>
    </source>
</evidence>
<reference evidence="2" key="2">
    <citation type="journal article" date="2010" name="Nature">
        <title>Comparative genomics reveals mobile pathogenicity chromosomes in Fusarium.</title>
        <authorList>
            <person name="Ma L.J."/>
            <person name="van der Does H.C."/>
            <person name="Borkovich K.A."/>
            <person name="Coleman J.J."/>
            <person name="Daboussi M.J."/>
            <person name="Di Pietro A."/>
            <person name="Dufresne M."/>
            <person name="Freitag M."/>
            <person name="Grabherr M."/>
            <person name="Henrissat B."/>
            <person name="Houterman P.M."/>
            <person name="Kang S."/>
            <person name="Shim W.B."/>
            <person name="Woloshuk C."/>
            <person name="Xie X."/>
            <person name="Xu J.R."/>
            <person name="Antoniw J."/>
            <person name="Baker S.E."/>
            <person name="Bluhm B.H."/>
            <person name="Breakspear A."/>
            <person name="Brown D.W."/>
            <person name="Butchko R.A."/>
            <person name="Chapman S."/>
            <person name="Coulson R."/>
            <person name="Coutinho P.M."/>
            <person name="Danchin E.G."/>
            <person name="Diener A."/>
            <person name="Gale L.R."/>
            <person name="Gardiner D.M."/>
            <person name="Goff S."/>
            <person name="Hammond-Kosack K.E."/>
            <person name="Hilburn K."/>
            <person name="Hua-Van A."/>
            <person name="Jonkers W."/>
            <person name="Kazan K."/>
            <person name="Kodira C.D."/>
            <person name="Koehrsen M."/>
            <person name="Kumar L."/>
            <person name="Lee Y.H."/>
            <person name="Li L."/>
            <person name="Manners J.M."/>
            <person name="Miranda-Saavedra D."/>
            <person name="Mukherjee M."/>
            <person name="Park G."/>
            <person name="Park J."/>
            <person name="Park S.Y."/>
            <person name="Proctor R.H."/>
            <person name="Regev A."/>
            <person name="Ruiz-Roldan M.C."/>
            <person name="Sain D."/>
            <person name="Sakthikumar S."/>
            <person name="Sykes S."/>
            <person name="Schwartz D.C."/>
            <person name="Turgeon B.G."/>
            <person name="Wapinski I."/>
            <person name="Yoder O."/>
            <person name="Young S."/>
            <person name="Zeng Q."/>
            <person name="Zhou S."/>
            <person name="Galagan J."/>
            <person name="Cuomo C.A."/>
            <person name="Kistler H.C."/>
            <person name="Rep M."/>
        </authorList>
    </citation>
    <scope>NUCLEOTIDE SEQUENCE [LARGE SCALE GENOMIC DNA]</scope>
    <source>
        <strain evidence="2">4287</strain>
    </source>
</reference>
<organism evidence="2 3">
    <name type="scientific">Fusarium oxysporum f. sp. lycopersici (strain 4287 / CBS 123668 / FGSC 9935 / NRRL 34936)</name>
    <name type="common">Fusarium vascular wilt of tomato</name>
    <dbReference type="NCBI Taxonomy" id="426428"/>
    <lineage>
        <taxon>Eukaryota</taxon>
        <taxon>Fungi</taxon>
        <taxon>Dikarya</taxon>
        <taxon>Ascomycota</taxon>
        <taxon>Pezizomycotina</taxon>
        <taxon>Sordariomycetes</taxon>
        <taxon>Hypocreomycetidae</taxon>
        <taxon>Hypocreales</taxon>
        <taxon>Nectriaceae</taxon>
        <taxon>Fusarium</taxon>
        <taxon>Fusarium oxysporum species complex</taxon>
    </lineage>
</organism>
<sequence length="662" mass="72603">MIESTSGFVKSSIPLYHSALKSFIFKCAELLMGIFIFKLFSLIAARSNQFTAYLMFTEDYIQQSLFISSRGPSRGGLVVLLFSLLSITSSLYGTLLWALDSPGYIFQATNTTVAADQRQRNENPPYIIQLALDPTELRSTGEKLPQIIGAELFNPGLNYSLTGKVDNSHGTPEVVAPTRQGLGIGARIWLDGDGFSVSPDTNAMMPYTDTMNMTLFSSCILFNEGSAVWNCTFNNAEAQSIIEGVTGLPEVHWNDATDEDMDSRYIRPNRVDNIWVSLGTGGGSAFMNQVFTVTKETRRHTFFQSTFKATMVTNPDIPFGQYEVADFVNRTWSTSTDQDSTKEANPLMGRIIYDIMGAQDQGASYQFGANTADNNNKSALQKNWGYYTPQVNNASMYSLISITTTKITLIRSETLSEAPEPFEKCERSNFQNEAFGGKVTQTDCTSSKAPDVKHGFFGQVDTAAVMITRGLGAARSNISAQSLDEKSLTWLGDHSGAIEALLTARAYSVSIDPSLVELSVDKLMVAMSSLQLFLTCLALVLAAVIWIGLMYSADGHWSSTLLGNLIHTTSEMNEANPGYVKKAPEITLLPMGRKKVLAVDGGTLTISNTGLTSMQPFATFDPFPGDPKGHMEVDAYSLSYGDQNTGRQRLLSSSEPNYMYRR</sequence>
<protein>
    <submittedName>
        <fullName evidence="2">Uncharacterized protein</fullName>
    </submittedName>
</protein>
<reference evidence="2" key="1">
    <citation type="submission" date="2007-04" db="EMBL/GenBank/DDBJ databases">
        <authorList>
            <consortium name="The Broad Institute Genome Sequencing Platform"/>
            <person name="Birren B."/>
            <person name="Lander E."/>
            <person name="Galagan J."/>
            <person name="Nusbaum C."/>
            <person name="Devon K."/>
            <person name="Ma L.-J."/>
            <person name="Jaffe D."/>
            <person name="Butler J."/>
            <person name="Alvarez P."/>
            <person name="Gnerre S."/>
            <person name="Grabherr M."/>
            <person name="Kleber M."/>
            <person name="Mauceli E."/>
            <person name="Brockman W."/>
            <person name="MacCallum I.A."/>
            <person name="Young S."/>
            <person name="LaButti K."/>
            <person name="DeCaprio D."/>
            <person name="Crawford M."/>
            <person name="Koehrsen M."/>
            <person name="Engels R."/>
            <person name="Montgomery P."/>
            <person name="Pearson M."/>
            <person name="Howarth C."/>
            <person name="Larson L."/>
            <person name="White J."/>
            <person name="O'Leary S."/>
            <person name="Kodira C."/>
            <person name="Zeng Q."/>
            <person name="Yandava C."/>
            <person name="Alvarado L."/>
            <person name="Kistler C."/>
            <person name="Shim W.-B."/>
            <person name="Kang S."/>
            <person name="Woloshuk C."/>
        </authorList>
    </citation>
    <scope>NUCLEOTIDE SEQUENCE</scope>
    <source>
        <strain evidence="2">4287</strain>
    </source>
</reference>
<keyword evidence="1" id="KW-1133">Transmembrane helix</keyword>
<dbReference type="Proteomes" id="UP000009097">
    <property type="component" value="Unassembled WGS sequence"/>
</dbReference>
<dbReference type="RefSeq" id="XP_018250287.1">
    <property type="nucleotide sequence ID" value="XM_018391606.1"/>
</dbReference>